<dbReference type="InterPro" id="IPR011990">
    <property type="entry name" value="TPR-like_helical_dom_sf"/>
</dbReference>
<proteinExistence type="predicted"/>
<dbReference type="Gene3D" id="3.30.565.10">
    <property type="entry name" value="Histidine kinase-like ATPase, C-terminal domain"/>
    <property type="match status" value="1"/>
</dbReference>
<keyword evidence="5" id="KW-0902">Two-component regulatory system</keyword>
<accession>A0A3E1Q9N9</accession>
<dbReference type="GO" id="GO:0005524">
    <property type="term" value="F:ATP binding"/>
    <property type="evidence" value="ECO:0007669"/>
    <property type="project" value="UniProtKB-KW"/>
</dbReference>
<dbReference type="AlphaFoldDB" id="A0A3E1Q9N9"/>
<keyword evidence="6" id="KW-1133">Transmembrane helix</keyword>
<evidence type="ECO:0000256" key="1">
    <source>
        <dbReference type="ARBA" id="ARBA00000085"/>
    </source>
</evidence>
<dbReference type="SUPFAM" id="SSF48452">
    <property type="entry name" value="TPR-like"/>
    <property type="match status" value="1"/>
</dbReference>
<keyword evidence="7" id="KW-0067">ATP-binding</keyword>
<dbReference type="GO" id="GO:0004673">
    <property type="term" value="F:protein histidine kinase activity"/>
    <property type="evidence" value="ECO:0007669"/>
    <property type="project" value="UniProtKB-EC"/>
</dbReference>
<sequence>MKINRNSFLLFFFNLFGFLFIISGSLFAQKAIDSTHYYYKVIVQSENPTEITSALTFYEQNYKQKIKKGDSIGAAYALEMLALGKYNFGSYNESEQKTILALQLVDTNTDSISINTKKRLYNRLGILYSKINAFQKGLDLYKKAAEYSYTAKDSFSIINNVANILRKQENYTQAVDTLQYANIIASKLNDPNKKAYALDNLGFAQSKLNHPKAFQNLQAALRLRQNIKDSIGLFSSYRHLSLYSNENNKKEQAKIYADKALLVSQAINDIHFKKEALKLITALDNNPNIKRYQFLTDSLHSAEQEKQNKYAAMRYDVEKERRLTQQVELEREKEKQLKLIYLGVGAIILLTSIFIYFILRSRHKKEKIRQLYNTETRISKKVHDEVANDVYHVMTKLQTFKSIQEDVLDDLEEIYIKTRDISKQNSGIDLTENFDETLDDLLLSYKNEETTIITKNSASVDWVPVSDIKKTTIYRVLQELMTNMKKHSNATVVVIAFQQKNKKITIDYNDNGDGCSLKKGNGLQNTENRIKTIGGTITFDSQVNNGFKSTIIL</sequence>
<dbReference type="OrthoDB" id="943406at2"/>
<protein>
    <recommendedName>
        <fullName evidence="2">histidine kinase</fullName>
        <ecNumber evidence="2">2.7.13.3</ecNumber>
    </recommendedName>
</protein>
<dbReference type="PANTHER" id="PTHR24421">
    <property type="entry name" value="NITRATE/NITRITE SENSOR PROTEIN NARX-RELATED"/>
    <property type="match status" value="1"/>
</dbReference>
<evidence type="ECO:0000256" key="2">
    <source>
        <dbReference type="ARBA" id="ARBA00012438"/>
    </source>
</evidence>
<keyword evidence="7" id="KW-0547">Nucleotide-binding</keyword>
<evidence type="ECO:0000256" key="5">
    <source>
        <dbReference type="ARBA" id="ARBA00023012"/>
    </source>
</evidence>
<dbReference type="Gene3D" id="1.25.40.10">
    <property type="entry name" value="Tetratricopeptide repeat domain"/>
    <property type="match status" value="1"/>
</dbReference>
<dbReference type="CDD" id="cd16917">
    <property type="entry name" value="HATPase_UhpB-NarQ-NarX-like"/>
    <property type="match status" value="1"/>
</dbReference>
<name>A0A3E1Q9N9_9FLAO</name>
<evidence type="ECO:0000256" key="4">
    <source>
        <dbReference type="ARBA" id="ARBA00022777"/>
    </source>
</evidence>
<evidence type="ECO:0000256" key="6">
    <source>
        <dbReference type="SAM" id="Phobius"/>
    </source>
</evidence>
<comment type="catalytic activity">
    <reaction evidence="1">
        <text>ATP + protein L-histidine = ADP + protein N-phospho-L-histidine.</text>
        <dbReference type="EC" id="2.7.13.3"/>
    </reaction>
</comment>
<evidence type="ECO:0000256" key="3">
    <source>
        <dbReference type="ARBA" id="ARBA00022679"/>
    </source>
</evidence>
<comment type="caution">
    <text evidence="7">The sequence shown here is derived from an EMBL/GenBank/DDBJ whole genome shotgun (WGS) entry which is preliminary data.</text>
</comment>
<keyword evidence="6" id="KW-0472">Membrane</keyword>
<dbReference type="PANTHER" id="PTHR24421:SF10">
    <property type="entry name" value="NITRATE_NITRITE SENSOR PROTEIN NARQ"/>
    <property type="match status" value="1"/>
</dbReference>
<dbReference type="RefSeq" id="WP_117157867.1">
    <property type="nucleotide sequence ID" value="NZ_QVID01000001.1"/>
</dbReference>
<dbReference type="Pfam" id="PF13424">
    <property type="entry name" value="TPR_12"/>
    <property type="match status" value="1"/>
</dbReference>
<dbReference type="EMBL" id="QVID01000001">
    <property type="protein sequence ID" value="RFN58843.1"/>
    <property type="molecule type" value="Genomic_DNA"/>
</dbReference>
<evidence type="ECO:0000313" key="7">
    <source>
        <dbReference type="EMBL" id="RFN58843.1"/>
    </source>
</evidence>
<dbReference type="EC" id="2.7.13.3" evidence="2"/>
<dbReference type="GO" id="GO:0000160">
    <property type="term" value="P:phosphorelay signal transduction system"/>
    <property type="evidence" value="ECO:0007669"/>
    <property type="project" value="UniProtKB-KW"/>
</dbReference>
<keyword evidence="3" id="KW-0808">Transferase</keyword>
<evidence type="ECO:0000313" key="8">
    <source>
        <dbReference type="Proteomes" id="UP000261082"/>
    </source>
</evidence>
<dbReference type="Proteomes" id="UP000261082">
    <property type="component" value="Unassembled WGS sequence"/>
</dbReference>
<dbReference type="InterPro" id="IPR050482">
    <property type="entry name" value="Sensor_HK_TwoCompSys"/>
</dbReference>
<reference evidence="7 8" key="1">
    <citation type="journal article" date="2007" name="Int. J. Syst. Evol. Microbiol.">
        <title>Marixanthomonas ophiurae gen. nov., sp. nov., a marine bacterium of the family Flavobacteriaceae isolated from a deep-sea brittle star.</title>
        <authorList>
            <person name="Romanenko L.A."/>
            <person name="Uchino M."/>
            <person name="Frolova G.M."/>
            <person name="Mikhailov V.V."/>
        </authorList>
    </citation>
    <scope>NUCLEOTIDE SEQUENCE [LARGE SCALE GENOMIC DNA]</scope>
    <source>
        <strain evidence="7 8">KMM 3046</strain>
    </source>
</reference>
<feature type="transmembrane region" description="Helical" evidence="6">
    <location>
        <begin position="339"/>
        <end position="359"/>
    </location>
</feature>
<keyword evidence="8" id="KW-1185">Reference proteome</keyword>
<gene>
    <name evidence="7" type="ORF">DZ858_01820</name>
</gene>
<keyword evidence="4" id="KW-0418">Kinase</keyword>
<dbReference type="SUPFAM" id="SSF55874">
    <property type="entry name" value="ATPase domain of HSP90 chaperone/DNA topoisomerase II/histidine kinase"/>
    <property type="match status" value="1"/>
</dbReference>
<dbReference type="InterPro" id="IPR036890">
    <property type="entry name" value="HATPase_C_sf"/>
</dbReference>
<organism evidence="7 8">
    <name type="scientific">Marixanthomonas ophiurae</name>
    <dbReference type="NCBI Taxonomy" id="387659"/>
    <lineage>
        <taxon>Bacteria</taxon>
        <taxon>Pseudomonadati</taxon>
        <taxon>Bacteroidota</taxon>
        <taxon>Flavobacteriia</taxon>
        <taxon>Flavobacteriales</taxon>
        <taxon>Flavobacteriaceae</taxon>
        <taxon>Marixanthomonas</taxon>
    </lineage>
</organism>
<keyword evidence="6" id="KW-0812">Transmembrane</keyword>